<proteinExistence type="predicted"/>
<reference evidence="1" key="2">
    <citation type="journal article" date="2015" name="Data Brief">
        <title>Shoot transcriptome of the giant reed, Arundo donax.</title>
        <authorList>
            <person name="Barrero R.A."/>
            <person name="Guerrero F.D."/>
            <person name="Moolhuijzen P."/>
            <person name="Goolsby J.A."/>
            <person name="Tidwell J."/>
            <person name="Bellgard S.E."/>
            <person name="Bellgard M.I."/>
        </authorList>
    </citation>
    <scope>NUCLEOTIDE SEQUENCE</scope>
    <source>
        <tissue evidence="1">Shoot tissue taken approximately 20 cm above the soil surface</tissue>
    </source>
</reference>
<protein>
    <submittedName>
        <fullName evidence="1">Uncharacterized protein</fullName>
    </submittedName>
</protein>
<evidence type="ECO:0000313" key="1">
    <source>
        <dbReference type="EMBL" id="JAE13203.1"/>
    </source>
</evidence>
<sequence>MLAWRASSRNNLDLVCIKARKCSRDEKKCTKHRKKQKVVISTRARLT</sequence>
<dbReference type="AlphaFoldDB" id="A0A0A9FXV3"/>
<name>A0A0A9FXV3_ARUDO</name>
<accession>A0A0A9FXV3</accession>
<reference evidence="1" key="1">
    <citation type="submission" date="2014-09" db="EMBL/GenBank/DDBJ databases">
        <authorList>
            <person name="Magalhaes I.L.F."/>
            <person name="Oliveira U."/>
            <person name="Santos F.R."/>
            <person name="Vidigal T.H.D.A."/>
            <person name="Brescovit A.D."/>
            <person name="Santos A.J."/>
        </authorList>
    </citation>
    <scope>NUCLEOTIDE SEQUENCE</scope>
    <source>
        <tissue evidence="1">Shoot tissue taken approximately 20 cm above the soil surface</tissue>
    </source>
</reference>
<organism evidence="1">
    <name type="scientific">Arundo donax</name>
    <name type="common">Giant reed</name>
    <name type="synonym">Donax arundinaceus</name>
    <dbReference type="NCBI Taxonomy" id="35708"/>
    <lineage>
        <taxon>Eukaryota</taxon>
        <taxon>Viridiplantae</taxon>
        <taxon>Streptophyta</taxon>
        <taxon>Embryophyta</taxon>
        <taxon>Tracheophyta</taxon>
        <taxon>Spermatophyta</taxon>
        <taxon>Magnoliopsida</taxon>
        <taxon>Liliopsida</taxon>
        <taxon>Poales</taxon>
        <taxon>Poaceae</taxon>
        <taxon>PACMAD clade</taxon>
        <taxon>Arundinoideae</taxon>
        <taxon>Arundineae</taxon>
        <taxon>Arundo</taxon>
    </lineage>
</organism>
<dbReference type="EMBL" id="GBRH01184693">
    <property type="protein sequence ID" value="JAE13203.1"/>
    <property type="molecule type" value="Transcribed_RNA"/>
</dbReference>